<keyword evidence="1" id="KW-0175">Coiled coil</keyword>
<accession>A0A444YPJ7</accession>
<evidence type="ECO:0000313" key="4">
    <source>
        <dbReference type="Proteomes" id="UP000289738"/>
    </source>
</evidence>
<organism evidence="3 4">
    <name type="scientific">Arachis hypogaea</name>
    <name type="common">Peanut</name>
    <dbReference type="NCBI Taxonomy" id="3818"/>
    <lineage>
        <taxon>Eukaryota</taxon>
        <taxon>Viridiplantae</taxon>
        <taxon>Streptophyta</taxon>
        <taxon>Embryophyta</taxon>
        <taxon>Tracheophyta</taxon>
        <taxon>Spermatophyta</taxon>
        <taxon>Magnoliopsida</taxon>
        <taxon>eudicotyledons</taxon>
        <taxon>Gunneridae</taxon>
        <taxon>Pentapetalae</taxon>
        <taxon>rosids</taxon>
        <taxon>fabids</taxon>
        <taxon>Fabales</taxon>
        <taxon>Fabaceae</taxon>
        <taxon>Papilionoideae</taxon>
        <taxon>50 kb inversion clade</taxon>
        <taxon>dalbergioids sensu lato</taxon>
        <taxon>Dalbergieae</taxon>
        <taxon>Pterocarpus clade</taxon>
        <taxon>Arachis</taxon>
    </lineage>
</organism>
<dbReference type="AlphaFoldDB" id="A0A444YPJ7"/>
<evidence type="ECO:0000256" key="2">
    <source>
        <dbReference type="SAM" id="MobiDB-lite"/>
    </source>
</evidence>
<feature type="compositionally biased region" description="Basic and acidic residues" evidence="2">
    <location>
        <begin position="22"/>
        <end position="31"/>
    </location>
</feature>
<gene>
    <name evidence="3" type="ORF">Ahy_B06g083180</name>
</gene>
<feature type="region of interest" description="Disordered" evidence="2">
    <location>
        <begin position="1"/>
        <end position="32"/>
    </location>
</feature>
<evidence type="ECO:0000256" key="1">
    <source>
        <dbReference type="SAM" id="Coils"/>
    </source>
</evidence>
<name>A0A444YPJ7_ARAHY</name>
<feature type="coiled-coil region" evidence="1">
    <location>
        <begin position="130"/>
        <end position="157"/>
    </location>
</feature>
<dbReference type="Proteomes" id="UP000289738">
    <property type="component" value="Chromosome B06"/>
</dbReference>
<reference evidence="3 4" key="1">
    <citation type="submission" date="2019-01" db="EMBL/GenBank/DDBJ databases">
        <title>Sequencing of cultivated peanut Arachis hypogaea provides insights into genome evolution and oil improvement.</title>
        <authorList>
            <person name="Chen X."/>
        </authorList>
    </citation>
    <scope>NUCLEOTIDE SEQUENCE [LARGE SCALE GENOMIC DNA]</scope>
    <source>
        <strain evidence="4">cv. Fuhuasheng</strain>
        <tissue evidence="3">Leaves</tissue>
    </source>
</reference>
<dbReference type="EMBL" id="SDMP01000016">
    <property type="protein sequence ID" value="RYR03818.1"/>
    <property type="molecule type" value="Genomic_DNA"/>
</dbReference>
<keyword evidence="4" id="KW-1185">Reference proteome</keyword>
<protein>
    <submittedName>
        <fullName evidence="3">Uncharacterized protein</fullName>
    </submittedName>
</protein>
<comment type="caution">
    <text evidence="3">The sequence shown here is derived from an EMBL/GenBank/DDBJ whole genome shotgun (WGS) entry which is preliminary data.</text>
</comment>
<proteinExistence type="predicted"/>
<sequence length="213" mass="24282">MANLAKSKATLDSWDSCNKQRTSTDKCEKSTEGWSMKEILESQHEDKERGYVLQQVEEEDIVEEEKVVESLGKVEQDVDFKLETTSTPSDVVDDFESSPIGLDIEIKEEDAQSPMPLVSNEEEIKLEQSHQEDEVKIEEACKEVEVIKEEYKGVELARPLEIPLPKTPSNTTFKWVKFLSLSFTFSLEYGLIENDGQLRALCRVKSRRELCGG</sequence>
<evidence type="ECO:0000313" key="3">
    <source>
        <dbReference type="EMBL" id="RYR03818.1"/>
    </source>
</evidence>